<dbReference type="InterPro" id="IPR039808">
    <property type="entry name" value="Cadherin"/>
</dbReference>
<dbReference type="PROSITE" id="PS00232">
    <property type="entry name" value="CADHERIN_1"/>
    <property type="match status" value="1"/>
</dbReference>
<dbReference type="Pfam" id="PF00028">
    <property type="entry name" value="Cadherin"/>
    <property type="match status" value="1"/>
</dbReference>
<keyword evidence="2" id="KW-0677">Repeat</keyword>
<feature type="domain" description="Cadherin" evidence="6">
    <location>
        <begin position="132"/>
        <end position="238"/>
    </location>
</feature>
<dbReference type="InterPro" id="IPR015919">
    <property type="entry name" value="Cadherin-like_sf"/>
</dbReference>
<evidence type="ECO:0000256" key="3">
    <source>
        <dbReference type="ARBA" id="ARBA00022837"/>
    </source>
</evidence>
<dbReference type="GO" id="GO:0007156">
    <property type="term" value="P:homophilic cell adhesion via plasma membrane adhesion molecules"/>
    <property type="evidence" value="ECO:0007669"/>
    <property type="project" value="InterPro"/>
</dbReference>
<dbReference type="OrthoDB" id="6431405at2759"/>
<evidence type="ECO:0000256" key="2">
    <source>
        <dbReference type="ARBA" id="ARBA00022737"/>
    </source>
</evidence>
<keyword evidence="4" id="KW-0472">Membrane</keyword>
<evidence type="ECO:0000313" key="8">
    <source>
        <dbReference type="Proteomes" id="UP000759131"/>
    </source>
</evidence>
<proteinExistence type="predicted"/>
<dbReference type="SMART" id="SM00112">
    <property type="entry name" value="CA"/>
    <property type="match status" value="2"/>
</dbReference>
<evidence type="ECO:0000259" key="6">
    <source>
        <dbReference type="PROSITE" id="PS50268"/>
    </source>
</evidence>
<dbReference type="CDD" id="cd11304">
    <property type="entry name" value="Cadherin_repeat"/>
    <property type="match status" value="2"/>
</dbReference>
<dbReference type="InterPro" id="IPR020894">
    <property type="entry name" value="Cadherin_CS"/>
</dbReference>
<sequence length="340" mass="38219">MLLYILRHQNPNIKMGFDFTHDMIARRGTHAGDGTDRHKHLYNTNASQEIVENSSETHGGEGLSGKIDNSFAKQLERTNNITAKDWSEYSSAPDTYFSPIRHHFIPNNQIQSTDETNSNYMNKQFHQINQFVHMIDIVEEDSDIPKLLIKVGSNESDANVTYFLNTTSYDHLDLNRKFKLNATSGELYLITPLDRDAPFGRSKWRFSILAKHSHSAQPFGYADVVINVLDINDNTPFFHNNPYHASIYENSPKVSISELDVIVTQVTATDYDSVVNGNNKIRYLIDGHFLTADGNVIFAVDSRTGVISASMCCLDREDVSQYALQIAAVDSGGLKTSTTT</sequence>
<keyword evidence="3 5" id="KW-0106">Calcium</keyword>
<comment type="subcellular location">
    <subcellularLocation>
        <location evidence="1">Membrane</location>
    </subcellularLocation>
</comment>
<dbReference type="GO" id="GO:0008013">
    <property type="term" value="F:beta-catenin binding"/>
    <property type="evidence" value="ECO:0007669"/>
    <property type="project" value="TreeGrafter"/>
</dbReference>
<dbReference type="EMBL" id="OC863322">
    <property type="protein sequence ID" value="CAD7630922.1"/>
    <property type="molecule type" value="Genomic_DNA"/>
</dbReference>
<dbReference type="InterPro" id="IPR002126">
    <property type="entry name" value="Cadherin-like_dom"/>
</dbReference>
<evidence type="ECO:0000256" key="1">
    <source>
        <dbReference type="ARBA" id="ARBA00004370"/>
    </source>
</evidence>
<dbReference type="SUPFAM" id="SSF49313">
    <property type="entry name" value="Cadherin-like"/>
    <property type="match status" value="2"/>
</dbReference>
<dbReference type="EMBL" id="CAJPIZ010008747">
    <property type="protein sequence ID" value="CAG2111352.1"/>
    <property type="molecule type" value="Genomic_DNA"/>
</dbReference>
<feature type="domain" description="Cadherin" evidence="6">
    <location>
        <begin position="239"/>
        <end position="340"/>
    </location>
</feature>
<keyword evidence="8" id="KW-1185">Reference proteome</keyword>
<dbReference type="PRINTS" id="PR00205">
    <property type="entry name" value="CADHERIN"/>
</dbReference>
<dbReference type="GO" id="GO:0045296">
    <property type="term" value="F:cadherin binding"/>
    <property type="evidence" value="ECO:0007669"/>
    <property type="project" value="TreeGrafter"/>
</dbReference>
<dbReference type="Gene3D" id="2.60.40.60">
    <property type="entry name" value="Cadherins"/>
    <property type="match status" value="2"/>
</dbReference>
<dbReference type="GO" id="GO:0031175">
    <property type="term" value="P:neuron projection development"/>
    <property type="evidence" value="ECO:0007669"/>
    <property type="project" value="TreeGrafter"/>
</dbReference>
<organism evidence="7">
    <name type="scientific">Medioppia subpectinata</name>
    <dbReference type="NCBI Taxonomy" id="1979941"/>
    <lineage>
        <taxon>Eukaryota</taxon>
        <taxon>Metazoa</taxon>
        <taxon>Ecdysozoa</taxon>
        <taxon>Arthropoda</taxon>
        <taxon>Chelicerata</taxon>
        <taxon>Arachnida</taxon>
        <taxon>Acari</taxon>
        <taxon>Acariformes</taxon>
        <taxon>Sarcoptiformes</taxon>
        <taxon>Oribatida</taxon>
        <taxon>Brachypylina</taxon>
        <taxon>Oppioidea</taxon>
        <taxon>Oppiidae</taxon>
        <taxon>Medioppia</taxon>
    </lineage>
</organism>
<evidence type="ECO:0000256" key="5">
    <source>
        <dbReference type="PROSITE-ProRule" id="PRU00043"/>
    </source>
</evidence>
<dbReference type="PANTHER" id="PTHR24027:SF438">
    <property type="entry name" value="CADHERIN 23"/>
    <property type="match status" value="1"/>
</dbReference>
<evidence type="ECO:0000313" key="7">
    <source>
        <dbReference type="EMBL" id="CAD7630922.1"/>
    </source>
</evidence>
<dbReference type="Proteomes" id="UP000759131">
    <property type="component" value="Unassembled WGS sequence"/>
</dbReference>
<dbReference type="PANTHER" id="PTHR24027">
    <property type="entry name" value="CADHERIN-23"/>
    <property type="match status" value="1"/>
</dbReference>
<accession>A0A7R9KWZ8</accession>
<dbReference type="GO" id="GO:0016477">
    <property type="term" value="P:cell migration"/>
    <property type="evidence" value="ECO:0007669"/>
    <property type="project" value="TreeGrafter"/>
</dbReference>
<name>A0A7R9KWZ8_9ACAR</name>
<protein>
    <recommendedName>
        <fullName evidence="6">Cadherin domain-containing protein</fullName>
    </recommendedName>
</protein>
<gene>
    <name evidence="7" type="ORF">OSB1V03_LOCUS11333</name>
</gene>
<dbReference type="GO" id="GO:0005509">
    <property type="term" value="F:calcium ion binding"/>
    <property type="evidence" value="ECO:0007669"/>
    <property type="project" value="UniProtKB-UniRule"/>
</dbReference>
<evidence type="ECO:0000256" key="4">
    <source>
        <dbReference type="ARBA" id="ARBA00023136"/>
    </source>
</evidence>
<reference evidence="7" key="1">
    <citation type="submission" date="2020-11" db="EMBL/GenBank/DDBJ databases">
        <authorList>
            <person name="Tran Van P."/>
        </authorList>
    </citation>
    <scope>NUCLEOTIDE SEQUENCE</scope>
</reference>
<dbReference type="PROSITE" id="PS50268">
    <property type="entry name" value="CADHERIN_2"/>
    <property type="match status" value="2"/>
</dbReference>
<dbReference type="GO" id="GO:0016342">
    <property type="term" value="C:catenin complex"/>
    <property type="evidence" value="ECO:0007669"/>
    <property type="project" value="TreeGrafter"/>
</dbReference>
<dbReference type="AlphaFoldDB" id="A0A7R9KWZ8"/>